<evidence type="ECO:0000259" key="6">
    <source>
        <dbReference type="Pfam" id="PF07730"/>
    </source>
</evidence>
<name>A0A8J3RMT2_9ACTN</name>
<evidence type="ECO:0000313" key="8">
    <source>
        <dbReference type="Proteomes" id="UP000616724"/>
    </source>
</evidence>
<feature type="transmembrane region" description="Helical" evidence="5">
    <location>
        <begin position="143"/>
        <end position="162"/>
    </location>
</feature>
<comment type="caution">
    <text evidence="7">The sequence shown here is derived from an EMBL/GenBank/DDBJ whole genome shotgun (WGS) entry which is preliminary data.</text>
</comment>
<evidence type="ECO:0000256" key="2">
    <source>
        <dbReference type="ARBA" id="ARBA00022777"/>
    </source>
</evidence>
<keyword evidence="1" id="KW-0808">Transferase</keyword>
<keyword evidence="3" id="KW-0902">Two-component regulatory system</keyword>
<keyword evidence="5" id="KW-0812">Transmembrane</keyword>
<dbReference type="GO" id="GO:0016020">
    <property type="term" value="C:membrane"/>
    <property type="evidence" value="ECO:0007669"/>
    <property type="project" value="InterPro"/>
</dbReference>
<dbReference type="Pfam" id="PF07730">
    <property type="entry name" value="HisKA_3"/>
    <property type="match status" value="1"/>
</dbReference>
<feature type="transmembrane region" description="Helical" evidence="5">
    <location>
        <begin position="43"/>
        <end position="66"/>
    </location>
</feature>
<feature type="region of interest" description="Disordered" evidence="4">
    <location>
        <begin position="632"/>
        <end position="655"/>
    </location>
</feature>
<evidence type="ECO:0000256" key="4">
    <source>
        <dbReference type="SAM" id="MobiDB-lite"/>
    </source>
</evidence>
<proteinExistence type="predicted"/>
<feature type="transmembrane region" description="Helical" evidence="5">
    <location>
        <begin position="342"/>
        <end position="360"/>
    </location>
</feature>
<feature type="transmembrane region" description="Helical" evidence="5">
    <location>
        <begin position="110"/>
        <end position="131"/>
    </location>
</feature>
<dbReference type="GO" id="GO:0046983">
    <property type="term" value="F:protein dimerization activity"/>
    <property type="evidence" value="ECO:0007669"/>
    <property type="project" value="InterPro"/>
</dbReference>
<keyword evidence="2" id="KW-0418">Kinase</keyword>
<organism evidence="7 8">
    <name type="scientific">Planobispora longispora</name>
    <dbReference type="NCBI Taxonomy" id="28887"/>
    <lineage>
        <taxon>Bacteria</taxon>
        <taxon>Bacillati</taxon>
        <taxon>Actinomycetota</taxon>
        <taxon>Actinomycetes</taxon>
        <taxon>Streptosporangiales</taxon>
        <taxon>Streptosporangiaceae</taxon>
        <taxon>Planobispora</taxon>
    </lineage>
</organism>
<reference evidence="7 8" key="1">
    <citation type="submission" date="2021-01" db="EMBL/GenBank/DDBJ databases">
        <title>Whole genome shotgun sequence of Planobispora longispora NBRC 13918.</title>
        <authorList>
            <person name="Komaki H."/>
            <person name="Tamura T."/>
        </authorList>
    </citation>
    <scope>NUCLEOTIDE SEQUENCE [LARGE SCALE GENOMIC DNA]</scope>
    <source>
        <strain evidence="7 8">NBRC 13918</strain>
    </source>
</reference>
<accession>A0A8J3RMT2</accession>
<evidence type="ECO:0000313" key="7">
    <source>
        <dbReference type="EMBL" id="GIH76494.1"/>
    </source>
</evidence>
<feature type="transmembrane region" description="Helical" evidence="5">
    <location>
        <begin position="12"/>
        <end position="37"/>
    </location>
</feature>
<dbReference type="Gene3D" id="3.30.565.10">
    <property type="entry name" value="Histidine kinase-like ATPase, C-terminal domain"/>
    <property type="match status" value="1"/>
</dbReference>
<dbReference type="GO" id="GO:0000155">
    <property type="term" value="F:phosphorelay sensor kinase activity"/>
    <property type="evidence" value="ECO:0007669"/>
    <property type="project" value="InterPro"/>
</dbReference>
<protein>
    <recommendedName>
        <fullName evidence="6">Signal transduction histidine kinase subgroup 3 dimerisation and phosphoacceptor domain-containing protein</fullName>
    </recommendedName>
</protein>
<dbReference type="InterPro" id="IPR050482">
    <property type="entry name" value="Sensor_HK_TwoCompSys"/>
</dbReference>
<dbReference type="Gene3D" id="1.20.5.1930">
    <property type="match status" value="1"/>
</dbReference>
<feature type="transmembrane region" description="Helical" evidence="5">
    <location>
        <begin position="318"/>
        <end position="336"/>
    </location>
</feature>
<dbReference type="EMBL" id="BOOH01000021">
    <property type="protein sequence ID" value="GIH76494.1"/>
    <property type="molecule type" value="Genomic_DNA"/>
</dbReference>
<dbReference type="Proteomes" id="UP000616724">
    <property type="component" value="Unassembled WGS sequence"/>
</dbReference>
<gene>
    <name evidence="7" type="ORF">Plo01_29230</name>
</gene>
<feature type="domain" description="Signal transduction histidine kinase subgroup 3 dimerisation and phosphoacceptor" evidence="6">
    <location>
        <begin position="449"/>
        <end position="509"/>
    </location>
</feature>
<dbReference type="CDD" id="cd16917">
    <property type="entry name" value="HATPase_UhpB-NarQ-NarX-like"/>
    <property type="match status" value="1"/>
</dbReference>
<feature type="transmembrane region" description="Helical" evidence="5">
    <location>
        <begin position="293"/>
        <end position="311"/>
    </location>
</feature>
<feature type="transmembrane region" description="Helical" evidence="5">
    <location>
        <begin position="78"/>
        <end position="104"/>
    </location>
</feature>
<evidence type="ECO:0000256" key="1">
    <source>
        <dbReference type="ARBA" id="ARBA00022679"/>
    </source>
</evidence>
<keyword evidence="5" id="KW-0472">Membrane</keyword>
<dbReference type="AlphaFoldDB" id="A0A8J3RMT2"/>
<dbReference type="RefSeq" id="WP_203891100.1">
    <property type="nucleotide sequence ID" value="NZ_BOOH01000021.1"/>
</dbReference>
<dbReference type="PANTHER" id="PTHR24421">
    <property type="entry name" value="NITRATE/NITRITE SENSOR PROTEIN NARX-RELATED"/>
    <property type="match status" value="1"/>
</dbReference>
<dbReference type="SUPFAM" id="SSF55874">
    <property type="entry name" value="ATPase domain of HSP90 chaperone/DNA topoisomerase II/histidine kinase"/>
    <property type="match status" value="1"/>
</dbReference>
<feature type="transmembrane region" description="Helical" evidence="5">
    <location>
        <begin position="415"/>
        <end position="435"/>
    </location>
</feature>
<keyword evidence="5" id="KW-1133">Transmembrane helix</keyword>
<keyword evidence="8" id="KW-1185">Reference proteome</keyword>
<dbReference type="InterPro" id="IPR011712">
    <property type="entry name" value="Sig_transdc_His_kin_sub3_dim/P"/>
</dbReference>
<evidence type="ECO:0000256" key="5">
    <source>
        <dbReference type="SAM" id="Phobius"/>
    </source>
</evidence>
<sequence>MAVSGAVRAGALPPLVGACSPVLFVLLGGVSAFVALFRMEPMLFGGAVMSALLVAAVYAAQVFVALRGRSWRAVAAQGFLCWAPVIVFRGNWVVLDGFLVAAVLGGVRGVLRWPLSVLVTVAGTALHTRVFSLSWPEAGQELAALWTTLNVAAFAYGVPRLAGLVRRLHETRDELARLALVQERLRSSSRLHEVLGASLATITATLGRTSRRMRAAPRARGTASRVPVTPGARRRVCDAPATIPAAALPGVEAGLETVSALARETLARVREMADSYREPVASPPDGDADAPRAGWIVIGMSTAALVIWPILDIPHHRIVALTVLVAIAAVHIVMIARPRRAGWLLPLQAFLALAPLPLFGPDWMAATALLGASILITLSGPGAWSLAAAAGALGAFWPRAGTDEIDHLHRLLPNWLWIVAFAVLSQLTRLLIDLADARGRVVRMTVLTERLRVAKDVHDLMGFGLSAVALKCDLARRLLATDPAAARAHLAEALRIAGNAGRDLGALARGDRELSLEEEIAAARQVLASAGIEVRVETSGAVPAGAGAVLAPVLREAVTNVLRHSAARRVVVTCVADGPVRLRVTNDGAVAAPAVREGTGLANLEARVSAVGGKLAAERECDRFSVVAEVPVARGESSRGESSQGEGPRGGKPPG</sequence>
<dbReference type="InterPro" id="IPR036890">
    <property type="entry name" value="HATPase_C_sf"/>
</dbReference>
<dbReference type="PANTHER" id="PTHR24421:SF63">
    <property type="entry name" value="SENSOR HISTIDINE KINASE DESK"/>
    <property type="match status" value="1"/>
</dbReference>
<feature type="transmembrane region" description="Helical" evidence="5">
    <location>
        <begin position="372"/>
        <end position="395"/>
    </location>
</feature>
<evidence type="ECO:0000256" key="3">
    <source>
        <dbReference type="ARBA" id="ARBA00023012"/>
    </source>
</evidence>